<keyword evidence="2" id="KW-1185">Reference proteome</keyword>
<evidence type="ECO:0000313" key="2">
    <source>
        <dbReference type="Proteomes" id="UP000887116"/>
    </source>
</evidence>
<dbReference type="EMBL" id="BMAO01011915">
    <property type="protein sequence ID" value="GFQ77702.1"/>
    <property type="molecule type" value="Genomic_DNA"/>
</dbReference>
<dbReference type="AlphaFoldDB" id="A0A8X6HN02"/>
<reference evidence="1" key="1">
    <citation type="submission" date="2020-07" db="EMBL/GenBank/DDBJ databases">
        <title>Multicomponent nature underlies the extraordinary mechanical properties of spider dragline silk.</title>
        <authorList>
            <person name="Kono N."/>
            <person name="Nakamura H."/>
            <person name="Mori M."/>
            <person name="Yoshida Y."/>
            <person name="Ohtoshi R."/>
            <person name="Malay A.D."/>
            <person name="Moran D.A.P."/>
            <person name="Tomita M."/>
            <person name="Numata K."/>
            <person name="Arakawa K."/>
        </authorList>
    </citation>
    <scope>NUCLEOTIDE SEQUENCE</scope>
</reference>
<dbReference type="Proteomes" id="UP000887116">
    <property type="component" value="Unassembled WGS sequence"/>
</dbReference>
<proteinExistence type="predicted"/>
<dbReference type="OrthoDB" id="10254947at2759"/>
<comment type="caution">
    <text evidence="1">The sequence shown here is derived from an EMBL/GenBank/DDBJ whole genome shotgun (WGS) entry which is preliminary data.</text>
</comment>
<sequence length="201" mass="22499">MSSSISEEKENPVVTLRTQAEKFGFSKLRAGKDNAEANSGNTAFLDFQRMDFVINGKSISRDLIAELYKEHDSLLPKSEGKNEDYRPFARKVFKEMFKYAKAEVPSDSILEELVINCNQAGYEAGVHIEFQGALSQHSFIIESPEKVISIDCVSQNNVSVKSDMTLPIFFQRSDGTFGDKVCDLSSSLEFTLKSQDDKNVT</sequence>
<protein>
    <submittedName>
        <fullName evidence="1">Uncharacterized protein</fullName>
    </submittedName>
</protein>
<accession>A0A8X6HN02</accession>
<gene>
    <name evidence="1" type="primary">wHa_06950</name>
    <name evidence="1" type="ORF">TNCT_536451</name>
</gene>
<organism evidence="1 2">
    <name type="scientific">Trichonephila clavata</name>
    <name type="common">Joro spider</name>
    <name type="synonym">Nephila clavata</name>
    <dbReference type="NCBI Taxonomy" id="2740835"/>
    <lineage>
        <taxon>Eukaryota</taxon>
        <taxon>Metazoa</taxon>
        <taxon>Ecdysozoa</taxon>
        <taxon>Arthropoda</taxon>
        <taxon>Chelicerata</taxon>
        <taxon>Arachnida</taxon>
        <taxon>Araneae</taxon>
        <taxon>Araneomorphae</taxon>
        <taxon>Entelegynae</taxon>
        <taxon>Araneoidea</taxon>
        <taxon>Nephilidae</taxon>
        <taxon>Trichonephila</taxon>
    </lineage>
</organism>
<evidence type="ECO:0000313" key="1">
    <source>
        <dbReference type="EMBL" id="GFQ77702.1"/>
    </source>
</evidence>
<name>A0A8X6HN02_TRICU</name>